<name>A0A1H6SFJ6_9LACT</name>
<dbReference type="RefSeq" id="WP_091633571.1">
    <property type="nucleotide sequence ID" value="NZ_FNYW01000007.1"/>
</dbReference>
<accession>A0A1H6SFJ6</accession>
<gene>
    <name evidence="2" type="ORF">SAMN04488113_10746</name>
</gene>
<proteinExistence type="predicted"/>
<keyword evidence="1" id="KW-0175">Coiled coil</keyword>
<evidence type="ECO:0000313" key="3">
    <source>
        <dbReference type="Proteomes" id="UP000198564"/>
    </source>
</evidence>
<dbReference type="EMBL" id="FNYW01000007">
    <property type="protein sequence ID" value="SEI64674.1"/>
    <property type="molecule type" value="Genomic_DNA"/>
</dbReference>
<evidence type="ECO:0000256" key="1">
    <source>
        <dbReference type="SAM" id="Coils"/>
    </source>
</evidence>
<keyword evidence="3" id="KW-1185">Reference proteome</keyword>
<feature type="coiled-coil region" evidence="1">
    <location>
        <begin position="14"/>
        <end position="48"/>
    </location>
</feature>
<dbReference type="Proteomes" id="UP000198564">
    <property type="component" value="Unassembled WGS sequence"/>
</dbReference>
<evidence type="ECO:0000313" key="2">
    <source>
        <dbReference type="EMBL" id="SEI64674.1"/>
    </source>
</evidence>
<protein>
    <submittedName>
        <fullName evidence="2">Uncharacterized protein</fullName>
    </submittedName>
</protein>
<organism evidence="2 3">
    <name type="scientific">Alkalibacterium gilvum</name>
    <dbReference type="NCBI Taxonomy" id="1130080"/>
    <lineage>
        <taxon>Bacteria</taxon>
        <taxon>Bacillati</taxon>
        <taxon>Bacillota</taxon>
        <taxon>Bacilli</taxon>
        <taxon>Lactobacillales</taxon>
        <taxon>Carnobacteriaceae</taxon>
        <taxon>Alkalibacterium</taxon>
    </lineage>
</organism>
<dbReference type="AlphaFoldDB" id="A0A1H6SFJ6"/>
<reference evidence="3" key="1">
    <citation type="submission" date="2016-10" db="EMBL/GenBank/DDBJ databases">
        <authorList>
            <person name="Varghese N."/>
            <person name="Submissions S."/>
        </authorList>
    </citation>
    <scope>NUCLEOTIDE SEQUENCE [LARGE SCALE GENOMIC DNA]</scope>
    <source>
        <strain evidence="3">DSM 25751</strain>
    </source>
</reference>
<sequence>MENLISENMKAKAMTKRETRIDKLKQDIKKMNAQLAEQEELLKEEQRRVIERSLMNLNRTLSVDDSQLTFDEIIQFIDFVKNDKDLSLEETKAMIDKMKPKNDNQAELSHPAYH</sequence>
<dbReference type="STRING" id="1130080.SAMN04488113_10746"/>